<feature type="transmembrane region" description="Helical" evidence="1">
    <location>
        <begin position="192"/>
        <end position="210"/>
    </location>
</feature>
<feature type="transmembrane region" description="Helical" evidence="1">
    <location>
        <begin position="153"/>
        <end position="180"/>
    </location>
</feature>
<accession>A0A1X4XXI1</accession>
<evidence type="ECO:0000256" key="1">
    <source>
        <dbReference type="SAM" id="Phobius"/>
    </source>
</evidence>
<keyword evidence="3" id="KW-1185">Reference proteome</keyword>
<feature type="transmembrane region" description="Helical" evidence="1">
    <location>
        <begin position="111"/>
        <end position="141"/>
    </location>
</feature>
<dbReference type="OrthoDB" id="9815691at2"/>
<dbReference type="STRING" id="1562698.DESAMIL20_1804"/>
<proteinExistence type="predicted"/>
<dbReference type="EMBL" id="MDSU01000018">
    <property type="protein sequence ID" value="OSS42251.1"/>
    <property type="molecule type" value="Genomic_DNA"/>
</dbReference>
<comment type="caution">
    <text evidence="2">The sequence shown here is derived from an EMBL/GenBank/DDBJ whole genome shotgun (WGS) entry which is preliminary data.</text>
</comment>
<keyword evidence="1" id="KW-1133">Transmembrane helix</keyword>
<feature type="transmembrane region" description="Helical" evidence="1">
    <location>
        <begin position="343"/>
        <end position="360"/>
    </location>
</feature>
<feature type="transmembrane region" description="Helical" evidence="1">
    <location>
        <begin position="6"/>
        <end position="22"/>
    </location>
</feature>
<feature type="transmembrane region" description="Helical" evidence="1">
    <location>
        <begin position="238"/>
        <end position="258"/>
    </location>
</feature>
<feature type="transmembrane region" description="Helical" evidence="1">
    <location>
        <begin position="79"/>
        <end position="99"/>
    </location>
</feature>
<organism evidence="2 3">
    <name type="scientific">Desulfurella amilsii</name>
    <dbReference type="NCBI Taxonomy" id="1562698"/>
    <lineage>
        <taxon>Bacteria</taxon>
        <taxon>Pseudomonadati</taxon>
        <taxon>Campylobacterota</taxon>
        <taxon>Desulfurellia</taxon>
        <taxon>Desulfurellales</taxon>
        <taxon>Desulfurellaceae</taxon>
        <taxon>Desulfurella</taxon>
    </lineage>
</organism>
<reference evidence="2 3" key="1">
    <citation type="journal article" date="2017" name="Front. Microbiol.">
        <title>Genome Sequence of Desulfurella amilsii Strain TR1 and Comparative Genomics of Desulfurellaceae Family.</title>
        <authorList>
            <person name="Florentino A.P."/>
            <person name="Stams A.J."/>
            <person name="Sanchez-Andrea I."/>
        </authorList>
    </citation>
    <scope>NUCLEOTIDE SEQUENCE [LARGE SCALE GENOMIC DNA]</scope>
    <source>
        <strain evidence="2 3">TR1</strain>
    </source>
</reference>
<feature type="transmembrane region" description="Helical" evidence="1">
    <location>
        <begin position="369"/>
        <end position="390"/>
    </location>
</feature>
<evidence type="ECO:0000313" key="2">
    <source>
        <dbReference type="EMBL" id="OSS42251.1"/>
    </source>
</evidence>
<evidence type="ECO:0000313" key="3">
    <source>
        <dbReference type="Proteomes" id="UP000194141"/>
    </source>
</evidence>
<gene>
    <name evidence="2" type="ORF">DESAMIL20_1804</name>
</gene>
<dbReference type="AlphaFoldDB" id="A0A1X4XXI1"/>
<feature type="transmembrane region" description="Helical" evidence="1">
    <location>
        <begin position="318"/>
        <end position="337"/>
    </location>
</feature>
<dbReference type="RefSeq" id="WP_086034510.1">
    <property type="nucleotide sequence ID" value="NZ_MDSU01000018.1"/>
</dbReference>
<name>A0A1X4XXI1_9BACT</name>
<keyword evidence="1" id="KW-0472">Membrane</keyword>
<feature type="transmembrane region" description="Helical" evidence="1">
    <location>
        <begin position="270"/>
        <end position="287"/>
    </location>
</feature>
<keyword evidence="1" id="KW-0812">Transmembrane</keyword>
<sequence length="475" mass="55057">MPKKILVVFFALYAVTNFFNLGKLDFSYKEAKNAIISLQLNTSGNYKWQTILGKPYFKKPPLIAYYTSILFKIFGNSEFIARAGQFVFILLIAFLPFFLKEFNILDPPYFAFIFLTTAIVLMSINFYSTYAACVFFLFLALYKAYFEQKGFSIYLVLAFLTQGLFALFLFYFILLGFVVFEKKPGLIDNKEHLMGLALILILSLCGIVLYDFNIQSIHYLVGSLFLGFWESFSFKNYILHLIIFPFKLFLLFLPWSMFSKQLIKKQESKLYNFAFFGTILTVFLLWLVPVHNYLIIAPFFALWLSLFKLELNSFYLKIIILLGVFTILSAELFGYLFVKTSNYLSLLIFLAFVVIFIKVSSKQYKIEQYLYIVALMICLKASYSMIAIPYKASYLPDVSAYGQKIANIILKNKAKYVMSNNVHLDLLYYVEKTSNLPINIPQKGKGVLITQDKDIFKKVYGSEFSPYGVFFVGEY</sequence>
<dbReference type="Proteomes" id="UP000194141">
    <property type="component" value="Unassembled WGS sequence"/>
</dbReference>
<protein>
    <submittedName>
        <fullName evidence="2">Polymyxin resistance protein ArnT</fullName>
    </submittedName>
</protein>